<organism evidence="2 3">
    <name type="scientific">Mycena chlorophos</name>
    <name type="common">Agaric fungus</name>
    <name type="synonym">Agaricus chlorophos</name>
    <dbReference type="NCBI Taxonomy" id="658473"/>
    <lineage>
        <taxon>Eukaryota</taxon>
        <taxon>Fungi</taxon>
        <taxon>Dikarya</taxon>
        <taxon>Basidiomycota</taxon>
        <taxon>Agaricomycotina</taxon>
        <taxon>Agaricomycetes</taxon>
        <taxon>Agaricomycetidae</taxon>
        <taxon>Agaricales</taxon>
        <taxon>Marasmiineae</taxon>
        <taxon>Mycenaceae</taxon>
        <taxon>Mycena</taxon>
    </lineage>
</organism>
<protein>
    <submittedName>
        <fullName evidence="2">Uncharacterized protein</fullName>
    </submittedName>
</protein>
<reference evidence="2" key="1">
    <citation type="submission" date="2014-09" db="EMBL/GenBank/DDBJ databases">
        <title>Genome sequence of the luminous mushroom Mycena chlorophos for searching fungal bioluminescence genes.</title>
        <authorList>
            <person name="Tanaka Y."/>
            <person name="Kasuga D."/>
            <person name="Oba Y."/>
            <person name="Hase S."/>
            <person name="Sato K."/>
            <person name="Oba Y."/>
            <person name="Sakakibara Y."/>
        </authorList>
    </citation>
    <scope>NUCLEOTIDE SEQUENCE</scope>
</reference>
<feature type="compositionally biased region" description="Polar residues" evidence="1">
    <location>
        <begin position="1"/>
        <end position="11"/>
    </location>
</feature>
<proteinExistence type="predicted"/>
<sequence length="578" mass="63775">MVQRRAMTTRSIGFASHPSGSVKTRRVALGKRSSRNEAHSTTKSRHDAPERALIPHGRRLIVTVVPVDWRQRFNCMSAFGVDRRDGDETSDGQITSCVIAGVTPSERSSTSLGETEHGRRTSRVPVNFLCRLARFGICGPRLSGPRSRTSPSNSETKYGNLANMGNGAPPSTPKFISSTSGGSTESTAADQLNSKDCAATEQYLLASWSATTENFNRRDAVDDRKAYQTSLALHGYRRADHGQSTSITTKQVLEWNLKIRRYCSQHKVHLEISKGPDRAGGTHNDLKIRGGVHDVGTSIAPCGRKAPGKHLSEAFRIASLLDRLEEHLDACILRWRRHRLPDRKRVRRYLSRRSVGRHRRGLGGPNISFRHSPGSCAFLQGSLASSRENDAPDAISKSCAVERVPDGKAQVTSHKPNGESAVDYAFVALTAHPNIAQVAGRTRRRGRRGIWLHVRIDKEPRVEGQEQKPPFHLASVGGKRRRKIKGVLCAYEDPGRGFSRTADQHESDAITLVLQKTGPGPDRMPVVRIHVGDSGIHSYERKFDFGGRVWAPSEARRRMEMAVVSSARAALSSCFRSS</sequence>
<evidence type="ECO:0000313" key="2">
    <source>
        <dbReference type="EMBL" id="GAT50203.1"/>
    </source>
</evidence>
<evidence type="ECO:0000313" key="3">
    <source>
        <dbReference type="Proteomes" id="UP000815677"/>
    </source>
</evidence>
<feature type="region of interest" description="Disordered" evidence="1">
    <location>
        <begin position="1"/>
        <end position="48"/>
    </location>
</feature>
<feature type="compositionally biased region" description="Low complexity" evidence="1">
    <location>
        <begin position="177"/>
        <end position="187"/>
    </location>
</feature>
<name>A0ABQ0LGG9_MYCCL</name>
<feature type="compositionally biased region" description="Basic and acidic residues" evidence="1">
    <location>
        <begin position="34"/>
        <end position="48"/>
    </location>
</feature>
<feature type="region of interest" description="Disordered" evidence="1">
    <location>
        <begin position="141"/>
        <end position="190"/>
    </location>
</feature>
<evidence type="ECO:0000256" key="1">
    <source>
        <dbReference type="SAM" id="MobiDB-lite"/>
    </source>
</evidence>
<feature type="compositionally biased region" description="Basic residues" evidence="1">
    <location>
        <begin position="23"/>
        <end position="33"/>
    </location>
</feature>
<feature type="compositionally biased region" description="Polar residues" evidence="1">
    <location>
        <begin position="146"/>
        <end position="157"/>
    </location>
</feature>
<keyword evidence="3" id="KW-1185">Reference proteome</keyword>
<gene>
    <name evidence="2" type="ORF">MCHLO_07472</name>
</gene>
<accession>A0ABQ0LGG9</accession>
<dbReference type="Proteomes" id="UP000815677">
    <property type="component" value="Unassembled WGS sequence"/>
</dbReference>
<dbReference type="EMBL" id="DF846343">
    <property type="protein sequence ID" value="GAT50203.1"/>
    <property type="molecule type" value="Genomic_DNA"/>
</dbReference>